<reference evidence="1 2" key="1">
    <citation type="submission" date="2024-02" db="EMBL/GenBank/DDBJ databases">
        <title>High-quality chromosome-scale genome assembly of Pensacola bahiagrass (Paspalum notatum Flugge var. saurae).</title>
        <authorList>
            <person name="Vega J.M."/>
            <person name="Podio M."/>
            <person name="Orjuela J."/>
            <person name="Siena L.A."/>
            <person name="Pessino S.C."/>
            <person name="Combes M.C."/>
            <person name="Mariac C."/>
            <person name="Albertini E."/>
            <person name="Pupilli F."/>
            <person name="Ortiz J.P.A."/>
            <person name="Leblanc O."/>
        </authorList>
    </citation>
    <scope>NUCLEOTIDE SEQUENCE [LARGE SCALE GENOMIC DNA]</scope>
    <source>
        <strain evidence="1">R1</strain>
        <tissue evidence="1">Leaf</tissue>
    </source>
</reference>
<evidence type="ECO:0000313" key="1">
    <source>
        <dbReference type="EMBL" id="WVZ53408.1"/>
    </source>
</evidence>
<dbReference type="AlphaFoldDB" id="A0AAQ3SER8"/>
<sequence>MPQRCVPYPISIQSHLLRFVQTHPFCVLARGDATTGVSTTGPVSALHKLLPMLPTRLRTRIGGNEIMKTRETTPEPESDQLYFRFWKTRRMTTLPMTDGTTRVAMLRSSMPVEMDVKTCFPQFML</sequence>
<gene>
    <name evidence="1" type="ORF">U9M48_004354</name>
</gene>
<dbReference type="EMBL" id="CP144745">
    <property type="protein sequence ID" value="WVZ53408.1"/>
    <property type="molecule type" value="Genomic_DNA"/>
</dbReference>
<protein>
    <submittedName>
        <fullName evidence="1">Uncharacterized protein</fullName>
    </submittedName>
</protein>
<evidence type="ECO:0000313" key="2">
    <source>
        <dbReference type="Proteomes" id="UP001341281"/>
    </source>
</evidence>
<name>A0AAQ3SER8_PASNO</name>
<accession>A0AAQ3SER8</accession>
<proteinExistence type="predicted"/>
<organism evidence="1 2">
    <name type="scientific">Paspalum notatum var. saurae</name>
    <dbReference type="NCBI Taxonomy" id="547442"/>
    <lineage>
        <taxon>Eukaryota</taxon>
        <taxon>Viridiplantae</taxon>
        <taxon>Streptophyta</taxon>
        <taxon>Embryophyta</taxon>
        <taxon>Tracheophyta</taxon>
        <taxon>Spermatophyta</taxon>
        <taxon>Magnoliopsida</taxon>
        <taxon>Liliopsida</taxon>
        <taxon>Poales</taxon>
        <taxon>Poaceae</taxon>
        <taxon>PACMAD clade</taxon>
        <taxon>Panicoideae</taxon>
        <taxon>Andropogonodae</taxon>
        <taxon>Paspaleae</taxon>
        <taxon>Paspalinae</taxon>
        <taxon>Paspalum</taxon>
    </lineage>
</organism>
<dbReference type="Proteomes" id="UP001341281">
    <property type="component" value="Chromosome 01"/>
</dbReference>
<keyword evidence="2" id="KW-1185">Reference proteome</keyword>